<dbReference type="Proteomes" id="UP000571554">
    <property type="component" value="Unassembled WGS sequence"/>
</dbReference>
<dbReference type="InterPro" id="IPR000014">
    <property type="entry name" value="PAS"/>
</dbReference>
<feature type="domain" description="PAS" evidence="1">
    <location>
        <begin position="19"/>
        <end position="92"/>
    </location>
</feature>
<reference evidence="2 3" key="1">
    <citation type="submission" date="2020-08" db="EMBL/GenBank/DDBJ databases">
        <title>Above-ground endophytic microbial communities from plants in different locations in the United States.</title>
        <authorList>
            <person name="Frank C."/>
        </authorList>
    </citation>
    <scope>NUCLEOTIDE SEQUENCE [LARGE SCALE GENOMIC DNA]</scope>
    <source>
        <strain evidence="2 3">WP4_2_2</strain>
    </source>
</reference>
<dbReference type="EMBL" id="JACHBW010000034">
    <property type="protein sequence ID" value="MBB6106892.1"/>
    <property type="molecule type" value="Genomic_DNA"/>
</dbReference>
<dbReference type="InterPro" id="IPR035965">
    <property type="entry name" value="PAS-like_dom_sf"/>
</dbReference>
<proteinExistence type="predicted"/>
<dbReference type="AlphaFoldDB" id="A0A7W9U4J1"/>
<organism evidence="2 3">
    <name type="scientific">Paraburkholderia bannensis</name>
    <dbReference type="NCBI Taxonomy" id="765414"/>
    <lineage>
        <taxon>Bacteria</taxon>
        <taxon>Pseudomonadati</taxon>
        <taxon>Pseudomonadota</taxon>
        <taxon>Betaproteobacteria</taxon>
        <taxon>Burkholderiales</taxon>
        <taxon>Burkholderiaceae</taxon>
        <taxon>Paraburkholderia</taxon>
    </lineage>
</organism>
<dbReference type="Pfam" id="PF00989">
    <property type="entry name" value="PAS"/>
    <property type="match status" value="1"/>
</dbReference>
<dbReference type="Gene3D" id="3.30.450.20">
    <property type="entry name" value="PAS domain"/>
    <property type="match status" value="1"/>
</dbReference>
<dbReference type="PROSITE" id="PS50112">
    <property type="entry name" value="PAS"/>
    <property type="match status" value="1"/>
</dbReference>
<evidence type="ECO:0000313" key="3">
    <source>
        <dbReference type="Proteomes" id="UP000571554"/>
    </source>
</evidence>
<dbReference type="CDD" id="cd00130">
    <property type="entry name" value="PAS"/>
    <property type="match status" value="1"/>
</dbReference>
<protein>
    <submittedName>
        <fullName evidence="2">PAS domain S-box-containing protein</fullName>
    </submittedName>
</protein>
<dbReference type="SMART" id="SM00091">
    <property type="entry name" value="PAS"/>
    <property type="match status" value="1"/>
</dbReference>
<accession>A0A7W9U4J1</accession>
<comment type="caution">
    <text evidence="2">The sequence shown here is derived from an EMBL/GenBank/DDBJ whole genome shotgun (WGS) entry which is preliminary data.</text>
</comment>
<evidence type="ECO:0000313" key="2">
    <source>
        <dbReference type="EMBL" id="MBB6106892.1"/>
    </source>
</evidence>
<name>A0A7W9U4J1_9BURK</name>
<sequence>MQTAGLASWNGRNNSSIAIVDRYRLLIDAVQDYAIFMLDPTGCVASWNPGAQRIKGYTPDQIVGQHFSLFYTAEDIASGKPARLLDSAARLGRRRTKDGASARMVAASGQMSLSPRSTMNMLHWLGLPRLPVT</sequence>
<dbReference type="NCBIfam" id="TIGR00229">
    <property type="entry name" value="sensory_box"/>
    <property type="match status" value="1"/>
</dbReference>
<dbReference type="RefSeq" id="WP_260175538.1">
    <property type="nucleotide sequence ID" value="NZ_JACHBW010000034.1"/>
</dbReference>
<dbReference type="GO" id="GO:0006355">
    <property type="term" value="P:regulation of DNA-templated transcription"/>
    <property type="evidence" value="ECO:0007669"/>
    <property type="project" value="InterPro"/>
</dbReference>
<keyword evidence="3" id="KW-1185">Reference proteome</keyword>
<gene>
    <name evidence="2" type="ORF">F4827_006771</name>
</gene>
<dbReference type="SUPFAM" id="SSF55785">
    <property type="entry name" value="PYP-like sensor domain (PAS domain)"/>
    <property type="match status" value="1"/>
</dbReference>
<evidence type="ECO:0000259" key="1">
    <source>
        <dbReference type="PROSITE" id="PS50112"/>
    </source>
</evidence>
<dbReference type="InterPro" id="IPR013767">
    <property type="entry name" value="PAS_fold"/>
</dbReference>